<proteinExistence type="predicted"/>
<evidence type="ECO:0000313" key="2">
    <source>
        <dbReference type="Proteomes" id="UP000319004"/>
    </source>
</evidence>
<dbReference type="EMBL" id="CP037423">
    <property type="protein sequence ID" value="QDV44464.1"/>
    <property type="molecule type" value="Genomic_DNA"/>
</dbReference>
<evidence type="ECO:0000313" key="1">
    <source>
        <dbReference type="EMBL" id="QDV44464.1"/>
    </source>
</evidence>
<sequence>MSDILGHQPDPKQLTPLLVVRTPIQPPPPFYPVPFLSRIMLPSVPRHRFPTPSFCPHRFALPLIPETGNARRNESPDSNSLQKIQSESTVVLAVHVSVVV</sequence>
<accession>A0A518HUH2</accession>
<dbReference type="AlphaFoldDB" id="A0A518HUH2"/>
<keyword evidence="2" id="KW-1185">Reference proteome</keyword>
<dbReference type="KEGG" id="snep:Enr13x_43300"/>
<protein>
    <submittedName>
        <fullName evidence="1">Uncharacterized protein</fullName>
    </submittedName>
</protein>
<gene>
    <name evidence="1" type="ORF">Enr13x_43300</name>
</gene>
<dbReference type="Proteomes" id="UP000319004">
    <property type="component" value="Chromosome"/>
</dbReference>
<reference evidence="1 2" key="1">
    <citation type="submission" date="2019-03" db="EMBL/GenBank/DDBJ databases">
        <title>Deep-cultivation of Planctomycetes and their phenomic and genomic characterization uncovers novel biology.</title>
        <authorList>
            <person name="Wiegand S."/>
            <person name="Jogler M."/>
            <person name="Boedeker C."/>
            <person name="Pinto D."/>
            <person name="Vollmers J."/>
            <person name="Rivas-Marin E."/>
            <person name="Kohn T."/>
            <person name="Peeters S.H."/>
            <person name="Heuer A."/>
            <person name="Rast P."/>
            <person name="Oberbeckmann S."/>
            <person name="Bunk B."/>
            <person name="Jeske O."/>
            <person name="Meyerdierks A."/>
            <person name="Storesund J.E."/>
            <person name="Kallscheuer N."/>
            <person name="Luecker S."/>
            <person name="Lage O.M."/>
            <person name="Pohl T."/>
            <person name="Merkel B.J."/>
            <person name="Hornburger P."/>
            <person name="Mueller R.-W."/>
            <person name="Bruemmer F."/>
            <person name="Labrenz M."/>
            <person name="Spormann A.M."/>
            <person name="Op den Camp H."/>
            <person name="Overmann J."/>
            <person name="Amann R."/>
            <person name="Jetten M.S.M."/>
            <person name="Mascher T."/>
            <person name="Medema M.H."/>
            <person name="Devos D.P."/>
            <person name="Kaster A.-K."/>
            <person name="Ovreas L."/>
            <person name="Rohde M."/>
            <person name="Galperin M.Y."/>
            <person name="Jogler C."/>
        </authorList>
    </citation>
    <scope>NUCLEOTIDE SEQUENCE [LARGE SCALE GENOMIC DNA]</scope>
    <source>
        <strain evidence="1 2">Enr13</strain>
    </source>
</reference>
<name>A0A518HUH2_9BACT</name>
<organism evidence="1 2">
    <name type="scientific">Stieleria neptunia</name>
    <dbReference type="NCBI Taxonomy" id="2527979"/>
    <lineage>
        <taxon>Bacteria</taxon>
        <taxon>Pseudomonadati</taxon>
        <taxon>Planctomycetota</taxon>
        <taxon>Planctomycetia</taxon>
        <taxon>Pirellulales</taxon>
        <taxon>Pirellulaceae</taxon>
        <taxon>Stieleria</taxon>
    </lineage>
</organism>